<dbReference type="SUPFAM" id="SSF56529">
    <property type="entry name" value="FAH"/>
    <property type="match status" value="1"/>
</dbReference>
<dbReference type="OrthoDB" id="9792137at2"/>
<name>A0A3A3GMK3_9BURK</name>
<dbReference type="RefSeq" id="WP_119787018.1">
    <property type="nucleotide sequence ID" value="NZ_QYUQ01000002.1"/>
</dbReference>
<evidence type="ECO:0000256" key="1">
    <source>
        <dbReference type="ARBA" id="ARBA00023239"/>
    </source>
</evidence>
<keyword evidence="1 3" id="KW-0456">Lyase</keyword>
<dbReference type="NCBIfam" id="TIGR03218">
    <property type="entry name" value="catechol_dmpH"/>
    <property type="match status" value="1"/>
</dbReference>
<gene>
    <name evidence="3" type="primary">dmpH</name>
    <name evidence="3" type="ORF">D3878_19590</name>
</gene>
<protein>
    <submittedName>
        <fullName evidence="3">2-oxo-3-hexenedioate decarboxylase</fullName>
        <ecNumber evidence="3">4.1.1.77</ecNumber>
    </submittedName>
</protein>
<dbReference type="PANTHER" id="PTHR30143">
    <property type="entry name" value="ACID HYDRATASE"/>
    <property type="match status" value="1"/>
</dbReference>
<feature type="domain" description="Fumarylacetoacetase-like C-terminal" evidence="2">
    <location>
        <begin position="78"/>
        <end position="261"/>
    </location>
</feature>
<dbReference type="GO" id="GO:0008684">
    <property type="term" value="F:2-oxopent-4-enoate hydratase activity"/>
    <property type="evidence" value="ECO:0007669"/>
    <property type="project" value="TreeGrafter"/>
</dbReference>
<accession>A0A3A3GMK3</accession>
<dbReference type="EC" id="4.1.1.77" evidence="3"/>
<dbReference type="AlphaFoldDB" id="A0A3A3GMK3"/>
<dbReference type="Pfam" id="PF01557">
    <property type="entry name" value="FAA_hydrolase"/>
    <property type="match status" value="1"/>
</dbReference>
<dbReference type="InterPro" id="IPR017630">
    <property type="entry name" value="4-oxalocrotonate_decarboxylase"/>
</dbReference>
<comment type="caution">
    <text evidence="3">The sequence shown here is derived from an EMBL/GenBank/DDBJ whole genome shotgun (WGS) entry which is preliminary data.</text>
</comment>
<keyword evidence="4" id="KW-1185">Reference proteome</keyword>
<dbReference type="InterPro" id="IPR011234">
    <property type="entry name" value="Fumarylacetoacetase-like_C"/>
</dbReference>
<organism evidence="3 4">
    <name type="scientific">Noviherbaspirillum sedimenti</name>
    <dbReference type="NCBI Taxonomy" id="2320865"/>
    <lineage>
        <taxon>Bacteria</taxon>
        <taxon>Pseudomonadati</taxon>
        <taxon>Pseudomonadota</taxon>
        <taxon>Betaproteobacteria</taxon>
        <taxon>Burkholderiales</taxon>
        <taxon>Oxalobacteraceae</taxon>
        <taxon>Noviherbaspirillum</taxon>
    </lineage>
</organism>
<sequence>MKLTASQIAELAEYLESAHLERREVVKITDRYPDIDMDDAYAIQNQVRQRKLARGEKVVGLKCGLTSYAKMQQMGVETPIFGFMTDAYVVPEASEIRMAELIHPKVEPEIAFFTKTPIRGPGCDIGAVLAATDFVMAAIEVIDSRYRDFKFDLVSVIADNTSATRFIVGGKATPVADLDLAKLGVVMEKNGKVEMVGAGAAVVGHPATAVAMLANHLAASGEEIPAGSIILSGGITEAIPVQAGDSISLQVQSLGGVTTRFV</sequence>
<dbReference type="PANTHER" id="PTHR30143:SF0">
    <property type="entry name" value="2-KETO-4-PENTENOATE HYDRATASE"/>
    <property type="match status" value="1"/>
</dbReference>
<dbReference type="GO" id="GO:0047437">
    <property type="term" value="F:4-oxalocrotonate decarboxylase activity"/>
    <property type="evidence" value="ECO:0007669"/>
    <property type="project" value="UniProtKB-EC"/>
</dbReference>
<dbReference type="GO" id="GO:0005737">
    <property type="term" value="C:cytoplasm"/>
    <property type="evidence" value="ECO:0007669"/>
    <property type="project" value="TreeGrafter"/>
</dbReference>
<dbReference type="InterPro" id="IPR050772">
    <property type="entry name" value="Hydratase-Decarb/MhpD_sf"/>
</dbReference>
<dbReference type="EMBL" id="QYUQ01000002">
    <property type="protein sequence ID" value="RJG03526.1"/>
    <property type="molecule type" value="Genomic_DNA"/>
</dbReference>
<dbReference type="InterPro" id="IPR036663">
    <property type="entry name" value="Fumarylacetoacetase_C_sf"/>
</dbReference>
<evidence type="ECO:0000313" key="4">
    <source>
        <dbReference type="Proteomes" id="UP000266327"/>
    </source>
</evidence>
<dbReference type="Proteomes" id="UP000266327">
    <property type="component" value="Unassembled WGS sequence"/>
</dbReference>
<evidence type="ECO:0000313" key="3">
    <source>
        <dbReference type="EMBL" id="RJG03526.1"/>
    </source>
</evidence>
<evidence type="ECO:0000259" key="2">
    <source>
        <dbReference type="Pfam" id="PF01557"/>
    </source>
</evidence>
<proteinExistence type="predicted"/>
<dbReference type="Gene3D" id="3.90.850.10">
    <property type="entry name" value="Fumarylacetoacetase-like, C-terminal domain"/>
    <property type="match status" value="1"/>
</dbReference>
<reference evidence="4" key="1">
    <citation type="submission" date="2018-09" db="EMBL/GenBank/DDBJ databases">
        <authorList>
            <person name="Zhu H."/>
        </authorList>
    </citation>
    <scope>NUCLEOTIDE SEQUENCE [LARGE SCALE GENOMIC DNA]</scope>
    <source>
        <strain evidence="4">K1S02-23</strain>
    </source>
</reference>